<dbReference type="EMBL" id="LR797252">
    <property type="protein sequence ID" value="CAB4196620.1"/>
    <property type="molecule type" value="Genomic_DNA"/>
</dbReference>
<organism evidence="1">
    <name type="scientific">uncultured Caudovirales phage</name>
    <dbReference type="NCBI Taxonomy" id="2100421"/>
    <lineage>
        <taxon>Viruses</taxon>
        <taxon>Duplodnaviria</taxon>
        <taxon>Heunggongvirae</taxon>
        <taxon>Uroviricota</taxon>
        <taxon>Caudoviricetes</taxon>
        <taxon>Peduoviridae</taxon>
        <taxon>Maltschvirus</taxon>
        <taxon>Maltschvirus maltsch</taxon>
    </lineage>
</organism>
<accession>A0A6J5RGE1</accession>
<gene>
    <name evidence="1" type="ORF">UFOVP1290_140</name>
</gene>
<protein>
    <submittedName>
        <fullName evidence="1">Uncharacterized protein</fullName>
    </submittedName>
</protein>
<reference evidence="1" key="1">
    <citation type="submission" date="2020-05" db="EMBL/GenBank/DDBJ databases">
        <authorList>
            <person name="Chiriac C."/>
            <person name="Salcher M."/>
            <person name="Ghai R."/>
            <person name="Kavagutti S V."/>
        </authorList>
    </citation>
    <scope>NUCLEOTIDE SEQUENCE</scope>
</reference>
<sequence>MNISCFCNNKLIQSWNPNPKNLSLACHMRHSYINIVDNLIVRYDLFIPSIETNSSRKIVSYHNNTAIYLYDLDFKTNFMSKILFQSNSFIPLPIKNNIIQINFVDKLIKLNAFA</sequence>
<name>A0A6J5RGE1_9CAUD</name>
<evidence type="ECO:0000313" key="1">
    <source>
        <dbReference type="EMBL" id="CAB4196620.1"/>
    </source>
</evidence>
<proteinExistence type="predicted"/>